<feature type="non-terminal residue" evidence="1">
    <location>
        <position position="1"/>
    </location>
</feature>
<keyword evidence="2" id="KW-1185">Reference proteome</keyword>
<dbReference type="CDD" id="cd18809">
    <property type="entry name" value="SF1_C_RecD"/>
    <property type="match status" value="1"/>
</dbReference>
<dbReference type="PANTHER" id="PTHR47642">
    <property type="entry name" value="ATP-DEPENDENT DNA HELICASE"/>
    <property type="match status" value="1"/>
</dbReference>
<dbReference type="AlphaFoldDB" id="A0A9N9C3K2"/>
<comment type="caution">
    <text evidence="1">The sequence shown here is derived from an EMBL/GenBank/DDBJ whole genome shotgun (WGS) entry which is preliminary data.</text>
</comment>
<gene>
    <name evidence="1" type="ORF">DEBURN_LOCUS8884</name>
</gene>
<dbReference type="Proteomes" id="UP000789706">
    <property type="component" value="Unassembled WGS sequence"/>
</dbReference>
<sequence length="334" mass="38939">IEEIVNLSSDEIQSSLETDPTSLISSFFSHLSSTSNQEFRTNSNEFEQYLQMKELLMHEKNDDNNDDELPYWDDAIEKYYDRPDHPHFHLITYPNYFCDYTIRSKQPNIEFYNVLQEIQTGHLSRRTKDIIQSKINTNNDPEKFYNTTHIVSTRQAAFNINQLLCSYLPFDHTTSEPLTSTSEDTLDFENLTETNLSPHFKHSTNLPHITYLQEEVTFPTFTNLSKVVVQKETIYFNIDGKHASRKQFPLQNAFALTAHKVQGLTLPHVTTSVDETLFAEGQAYVAMSRATSWQNLRIINFDYNYLKITEGRSERIQKVKYDTCQGVPKFKINL</sequence>
<dbReference type="PANTHER" id="PTHR47642:SF5">
    <property type="entry name" value="ATP-DEPENDENT DNA HELICASE"/>
    <property type="match status" value="1"/>
</dbReference>
<reference evidence="1" key="1">
    <citation type="submission" date="2021-06" db="EMBL/GenBank/DDBJ databases">
        <authorList>
            <person name="Kallberg Y."/>
            <person name="Tangrot J."/>
            <person name="Rosling A."/>
        </authorList>
    </citation>
    <scope>NUCLEOTIDE SEQUENCE</scope>
    <source>
        <strain evidence="1">AZ414A</strain>
    </source>
</reference>
<organism evidence="1 2">
    <name type="scientific">Diversispora eburnea</name>
    <dbReference type="NCBI Taxonomy" id="1213867"/>
    <lineage>
        <taxon>Eukaryota</taxon>
        <taxon>Fungi</taxon>
        <taxon>Fungi incertae sedis</taxon>
        <taxon>Mucoromycota</taxon>
        <taxon>Glomeromycotina</taxon>
        <taxon>Glomeromycetes</taxon>
        <taxon>Diversisporales</taxon>
        <taxon>Diversisporaceae</taxon>
        <taxon>Diversispora</taxon>
    </lineage>
</organism>
<dbReference type="InterPro" id="IPR051055">
    <property type="entry name" value="PIF1_helicase"/>
</dbReference>
<dbReference type="InterPro" id="IPR027417">
    <property type="entry name" value="P-loop_NTPase"/>
</dbReference>
<proteinExistence type="predicted"/>
<name>A0A9N9C3K2_9GLOM</name>
<dbReference type="SUPFAM" id="SSF52540">
    <property type="entry name" value="P-loop containing nucleoside triphosphate hydrolases"/>
    <property type="match status" value="1"/>
</dbReference>
<accession>A0A9N9C3K2</accession>
<evidence type="ECO:0000313" key="2">
    <source>
        <dbReference type="Proteomes" id="UP000789706"/>
    </source>
</evidence>
<evidence type="ECO:0000313" key="1">
    <source>
        <dbReference type="EMBL" id="CAG8587566.1"/>
    </source>
</evidence>
<dbReference type="OrthoDB" id="2430302at2759"/>
<protein>
    <submittedName>
        <fullName evidence="1">2773_t:CDS:1</fullName>
    </submittedName>
</protein>
<dbReference type="EMBL" id="CAJVPK010001460">
    <property type="protein sequence ID" value="CAG8587566.1"/>
    <property type="molecule type" value="Genomic_DNA"/>
</dbReference>